<evidence type="ECO:0000256" key="3">
    <source>
        <dbReference type="ARBA" id="ARBA00023125"/>
    </source>
</evidence>
<evidence type="ECO:0000259" key="5">
    <source>
        <dbReference type="PROSITE" id="PS50931"/>
    </source>
</evidence>
<reference evidence="6 7" key="1">
    <citation type="journal article" date="2019" name="Emerg. Microbes Infect.">
        <title>Comprehensive subspecies identification of 175 nontuberculous mycobacteria species based on 7547 genomic profiles.</title>
        <authorList>
            <person name="Matsumoto Y."/>
            <person name="Kinjo T."/>
            <person name="Motooka D."/>
            <person name="Nabeya D."/>
            <person name="Jung N."/>
            <person name="Uechi K."/>
            <person name="Horii T."/>
            <person name="Iida T."/>
            <person name="Fujita J."/>
            <person name="Nakamura S."/>
        </authorList>
    </citation>
    <scope>NUCLEOTIDE SEQUENCE [LARGE SCALE GENOMIC DNA]</scope>
    <source>
        <strain evidence="6 7">JCM 13573</strain>
    </source>
</reference>
<dbReference type="PANTHER" id="PTHR30419">
    <property type="entry name" value="HTH-TYPE TRANSCRIPTIONAL REGULATOR YBHD"/>
    <property type="match status" value="1"/>
</dbReference>
<dbReference type="Proteomes" id="UP000465306">
    <property type="component" value="Unassembled WGS sequence"/>
</dbReference>
<evidence type="ECO:0000256" key="4">
    <source>
        <dbReference type="ARBA" id="ARBA00023163"/>
    </source>
</evidence>
<evidence type="ECO:0000256" key="2">
    <source>
        <dbReference type="ARBA" id="ARBA00023015"/>
    </source>
</evidence>
<name>A0ABQ1BIR9_9MYCO</name>
<comment type="caution">
    <text evidence="6">The sequence shown here is derived from an EMBL/GenBank/DDBJ whole genome shotgun (WGS) entry which is preliminary data.</text>
</comment>
<dbReference type="Pfam" id="PF03466">
    <property type="entry name" value="LysR_substrate"/>
    <property type="match status" value="1"/>
</dbReference>
<keyword evidence="7" id="KW-1185">Reference proteome</keyword>
<dbReference type="InterPro" id="IPR036390">
    <property type="entry name" value="WH_DNA-bd_sf"/>
</dbReference>
<dbReference type="Gene3D" id="1.10.10.10">
    <property type="entry name" value="Winged helix-like DNA-binding domain superfamily/Winged helix DNA-binding domain"/>
    <property type="match status" value="1"/>
</dbReference>
<dbReference type="InterPro" id="IPR005119">
    <property type="entry name" value="LysR_subst-bd"/>
</dbReference>
<evidence type="ECO:0000256" key="1">
    <source>
        <dbReference type="ARBA" id="ARBA00009437"/>
    </source>
</evidence>
<dbReference type="Gene3D" id="3.40.190.290">
    <property type="match status" value="1"/>
</dbReference>
<dbReference type="InterPro" id="IPR050950">
    <property type="entry name" value="HTH-type_LysR_regulators"/>
</dbReference>
<evidence type="ECO:0000313" key="7">
    <source>
        <dbReference type="Proteomes" id="UP000465306"/>
    </source>
</evidence>
<keyword evidence="3" id="KW-0238">DNA-binding</keyword>
<keyword evidence="2" id="KW-0805">Transcription regulation</keyword>
<dbReference type="SUPFAM" id="SSF53850">
    <property type="entry name" value="Periplasmic binding protein-like II"/>
    <property type="match status" value="1"/>
</dbReference>
<gene>
    <name evidence="6" type="ORF">MKUB_10720</name>
</gene>
<dbReference type="RefSeq" id="WP_241007854.1">
    <property type="nucleotide sequence ID" value="NZ_BLKU01000002.1"/>
</dbReference>
<comment type="similarity">
    <text evidence="1">Belongs to the LysR transcriptional regulatory family.</text>
</comment>
<dbReference type="SUPFAM" id="SSF46785">
    <property type="entry name" value="Winged helix' DNA-binding domain"/>
    <property type="match status" value="1"/>
</dbReference>
<sequence>MIIGSTIGDTDMVQLRHLEYFLAVADHRSFTAAAQKLHVVQSGVSATIRALERELGADLFIRGPAGTELTVAGQELLPHARATLDAVRAAKDAVHATRGAVRGTVTVGTLTSIDVIDMPELLAELYDRHPGIQVHLRSTTAGSAGLARELRDGDLDIAFIAFTGTPPADLHARLIATAQLLLVVPAEHRLAAKTDVTLADLAGMSFVDGPPGYGNRALVDNAFTAAGVTRTVALEVADIGTAATYIRKGLGIGFLTEFMLDGIDASGLARLRITDCDLRWRLYVATSSTRRPSAAARALLALIEDAAPSEVTAR</sequence>
<proteinExistence type="inferred from homology"/>
<feature type="domain" description="HTH lysR-type" evidence="5">
    <location>
        <begin position="13"/>
        <end position="70"/>
    </location>
</feature>
<dbReference type="Pfam" id="PF00126">
    <property type="entry name" value="HTH_1"/>
    <property type="match status" value="1"/>
</dbReference>
<evidence type="ECO:0000313" key="6">
    <source>
        <dbReference type="EMBL" id="GFG63582.1"/>
    </source>
</evidence>
<dbReference type="PROSITE" id="PS50931">
    <property type="entry name" value="HTH_LYSR"/>
    <property type="match status" value="1"/>
</dbReference>
<dbReference type="InterPro" id="IPR036388">
    <property type="entry name" value="WH-like_DNA-bd_sf"/>
</dbReference>
<accession>A0ABQ1BIR9</accession>
<dbReference type="InterPro" id="IPR000847">
    <property type="entry name" value="LysR_HTH_N"/>
</dbReference>
<protein>
    <submittedName>
        <fullName evidence="6">LysR family transcriptional regulator</fullName>
    </submittedName>
</protein>
<dbReference type="PANTHER" id="PTHR30419:SF31">
    <property type="entry name" value="BLR3139 PROTEIN"/>
    <property type="match status" value="1"/>
</dbReference>
<keyword evidence="4" id="KW-0804">Transcription</keyword>
<dbReference type="PRINTS" id="PR00039">
    <property type="entry name" value="HTHLYSR"/>
</dbReference>
<organism evidence="6 7">
    <name type="scientific">Mycobacterium kubicae</name>
    <dbReference type="NCBI Taxonomy" id="120959"/>
    <lineage>
        <taxon>Bacteria</taxon>
        <taxon>Bacillati</taxon>
        <taxon>Actinomycetota</taxon>
        <taxon>Actinomycetes</taxon>
        <taxon>Mycobacteriales</taxon>
        <taxon>Mycobacteriaceae</taxon>
        <taxon>Mycobacterium</taxon>
        <taxon>Mycobacterium simiae complex</taxon>
    </lineage>
</organism>
<dbReference type="EMBL" id="BLKU01000002">
    <property type="protein sequence ID" value="GFG63582.1"/>
    <property type="molecule type" value="Genomic_DNA"/>
</dbReference>